<accession>A0A1X6Y9J3</accession>
<feature type="chain" id="PRO_5012439986" evidence="1">
    <location>
        <begin position="22"/>
        <end position="330"/>
    </location>
</feature>
<dbReference type="RefSeq" id="WP_085790208.1">
    <property type="nucleotide sequence ID" value="NZ_FWFK01000001.1"/>
</dbReference>
<gene>
    <name evidence="2" type="ORF">ROJ8625_00454</name>
</gene>
<evidence type="ECO:0000313" key="2">
    <source>
        <dbReference type="EMBL" id="SLN14196.1"/>
    </source>
</evidence>
<feature type="signal peptide" evidence="1">
    <location>
        <begin position="1"/>
        <end position="21"/>
    </location>
</feature>
<proteinExistence type="predicted"/>
<dbReference type="Proteomes" id="UP000193570">
    <property type="component" value="Unassembled WGS sequence"/>
</dbReference>
<dbReference type="PANTHER" id="PTHR40590:SF1">
    <property type="entry name" value="CYTOPLASMIC PROTEIN"/>
    <property type="match status" value="1"/>
</dbReference>
<evidence type="ECO:0000256" key="1">
    <source>
        <dbReference type="SAM" id="SignalP"/>
    </source>
</evidence>
<name>A0A1X6Y9J3_9RHOB</name>
<dbReference type="Pfam" id="PF01963">
    <property type="entry name" value="TraB_PrgY_gumN"/>
    <property type="match status" value="1"/>
</dbReference>
<dbReference type="InterPro" id="IPR002816">
    <property type="entry name" value="TraB/PrgY/GumN_fam"/>
</dbReference>
<dbReference type="InterPro" id="IPR047111">
    <property type="entry name" value="YbaP-like"/>
</dbReference>
<organism evidence="2 3">
    <name type="scientific">Roseivivax jejudonensis</name>
    <dbReference type="NCBI Taxonomy" id="1529041"/>
    <lineage>
        <taxon>Bacteria</taxon>
        <taxon>Pseudomonadati</taxon>
        <taxon>Pseudomonadota</taxon>
        <taxon>Alphaproteobacteria</taxon>
        <taxon>Rhodobacterales</taxon>
        <taxon>Roseobacteraceae</taxon>
        <taxon>Roseivivax</taxon>
    </lineage>
</organism>
<sequence length="330" mass="35669">MRRLALLATAFSLCLAQGASAECEGRDLRATLDRDERAELTEALADKPYAEGNHWIARRDDTVIHLVGTIHLSDPRLEGPAERLAPVIADARHLLLEATPDGLAELQDRLSTDPGLLVLEDTTLPELMPEAEWQRLAEAMRARGIPAVLAAKFQPWYLAMLLAVPACAASALGENAGLDMRLQEVAETAGTPMQALEGIETVFEAFADASLEDQVELLRASLIDTDVSGDMFVTLLATYFDEKTGESWELNRILARRASPASAEELDAMYAEMERTLLIDRNHAWMPVILDAAGPSGPIVVAAGAAHLQGEHGLAALLAKDGFSLSRAPF</sequence>
<reference evidence="2 3" key="1">
    <citation type="submission" date="2017-03" db="EMBL/GenBank/DDBJ databases">
        <authorList>
            <person name="Afonso C.L."/>
            <person name="Miller P.J."/>
            <person name="Scott M.A."/>
            <person name="Spackman E."/>
            <person name="Goraichik I."/>
            <person name="Dimitrov K.M."/>
            <person name="Suarez D.L."/>
            <person name="Swayne D.E."/>
        </authorList>
    </citation>
    <scope>NUCLEOTIDE SEQUENCE [LARGE SCALE GENOMIC DNA]</scope>
    <source>
        <strain evidence="2 3">CECT 8625</strain>
    </source>
</reference>
<dbReference type="AlphaFoldDB" id="A0A1X6Y9J3"/>
<evidence type="ECO:0000313" key="3">
    <source>
        <dbReference type="Proteomes" id="UP000193570"/>
    </source>
</evidence>
<keyword evidence="1" id="KW-0732">Signal</keyword>
<keyword evidence="3" id="KW-1185">Reference proteome</keyword>
<dbReference type="EMBL" id="FWFK01000001">
    <property type="protein sequence ID" value="SLN14196.1"/>
    <property type="molecule type" value="Genomic_DNA"/>
</dbReference>
<dbReference type="PANTHER" id="PTHR40590">
    <property type="entry name" value="CYTOPLASMIC PROTEIN-RELATED"/>
    <property type="match status" value="1"/>
</dbReference>
<protein>
    <submittedName>
        <fullName evidence="2">TraB family protein</fullName>
    </submittedName>
</protein>
<dbReference type="CDD" id="cd14789">
    <property type="entry name" value="Tiki"/>
    <property type="match status" value="1"/>
</dbReference>
<dbReference type="OrthoDB" id="9806326at2"/>